<dbReference type="InterPro" id="IPR018087">
    <property type="entry name" value="Glyco_hydro_5_CS"/>
</dbReference>
<accession>A0A9Q9MKJ8</accession>
<dbReference type="KEGG" id="daur:Daura_40990"/>
<keyword evidence="9" id="KW-0732">Signal</keyword>
<gene>
    <name evidence="11" type="ORF">Daura_40990</name>
</gene>
<name>A0A9Q9MKJ8_9ACTN</name>
<evidence type="ECO:0000256" key="4">
    <source>
        <dbReference type="ARBA" id="ARBA00023001"/>
    </source>
</evidence>
<evidence type="ECO:0000313" key="11">
    <source>
        <dbReference type="EMBL" id="UWZ52917.1"/>
    </source>
</evidence>
<dbReference type="Gene3D" id="3.20.20.80">
    <property type="entry name" value="Glycosidases"/>
    <property type="match status" value="1"/>
</dbReference>
<keyword evidence="4" id="KW-0136">Cellulose degradation</keyword>
<keyword evidence="6 8" id="KW-0326">Glycosidase</keyword>
<feature type="domain" description="Glycoside hydrolase family 5" evidence="10">
    <location>
        <begin position="57"/>
        <end position="368"/>
    </location>
</feature>
<evidence type="ECO:0000313" key="12">
    <source>
        <dbReference type="Proteomes" id="UP001058003"/>
    </source>
</evidence>
<dbReference type="Pfam" id="PF00150">
    <property type="entry name" value="Cellulase"/>
    <property type="match status" value="1"/>
</dbReference>
<dbReference type="InterPro" id="IPR001547">
    <property type="entry name" value="Glyco_hydro_5"/>
</dbReference>
<feature type="signal peptide" evidence="9">
    <location>
        <begin position="1"/>
        <end position="21"/>
    </location>
</feature>
<comment type="similarity">
    <text evidence="8">Belongs to the glycosyl hydrolase 5 (cellulase A) family.</text>
</comment>
<protein>
    <recommendedName>
        <fullName evidence="2">cellulase</fullName>
        <ecNumber evidence="2">3.2.1.4</ecNumber>
    </recommendedName>
</protein>
<proteinExistence type="inferred from homology"/>
<reference evidence="11" key="1">
    <citation type="submission" date="2021-04" db="EMBL/GenBank/DDBJ databases">
        <title>Dactylosporangium aurantiacum NRRL B-8018 full assembly.</title>
        <authorList>
            <person name="Hartkoorn R.C."/>
            <person name="Beaudoing E."/>
            <person name="Hot D."/>
        </authorList>
    </citation>
    <scope>NUCLEOTIDE SEQUENCE</scope>
    <source>
        <strain evidence="11">NRRL B-8018</strain>
    </source>
</reference>
<evidence type="ECO:0000256" key="7">
    <source>
        <dbReference type="ARBA" id="ARBA00023326"/>
    </source>
</evidence>
<evidence type="ECO:0000259" key="10">
    <source>
        <dbReference type="Pfam" id="PF00150"/>
    </source>
</evidence>
<dbReference type="RefSeq" id="WP_033356800.1">
    <property type="nucleotide sequence ID" value="NZ_CP073767.1"/>
</dbReference>
<dbReference type="GO" id="GO:0030245">
    <property type="term" value="P:cellulose catabolic process"/>
    <property type="evidence" value="ECO:0007669"/>
    <property type="project" value="UniProtKB-KW"/>
</dbReference>
<keyword evidence="12" id="KW-1185">Reference proteome</keyword>
<dbReference type="SUPFAM" id="SSF51445">
    <property type="entry name" value="(Trans)glycosidases"/>
    <property type="match status" value="1"/>
</dbReference>
<evidence type="ECO:0000256" key="9">
    <source>
        <dbReference type="SAM" id="SignalP"/>
    </source>
</evidence>
<keyword evidence="7" id="KW-0624">Polysaccharide degradation</keyword>
<dbReference type="PROSITE" id="PS00659">
    <property type="entry name" value="GLYCOSYL_HYDROL_F5"/>
    <property type="match status" value="1"/>
</dbReference>
<dbReference type="EMBL" id="CP073767">
    <property type="protein sequence ID" value="UWZ52917.1"/>
    <property type="molecule type" value="Genomic_DNA"/>
</dbReference>
<keyword evidence="3 8" id="KW-0378">Hydrolase</keyword>
<evidence type="ECO:0000256" key="1">
    <source>
        <dbReference type="ARBA" id="ARBA00000966"/>
    </source>
</evidence>
<dbReference type="PANTHER" id="PTHR35923">
    <property type="entry name" value="MAJOR EXTRACELLULAR ENDOGLUCANASE"/>
    <property type="match status" value="1"/>
</dbReference>
<dbReference type="GO" id="GO:0008810">
    <property type="term" value="F:cellulase activity"/>
    <property type="evidence" value="ECO:0007669"/>
    <property type="project" value="UniProtKB-EC"/>
</dbReference>
<evidence type="ECO:0000256" key="5">
    <source>
        <dbReference type="ARBA" id="ARBA00023277"/>
    </source>
</evidence>
<feature type="chain" id="PRO_5040405197" description="cellulase" evidence="9">
    <location>
        <begin position="22"/>
        <end position="402"/>
    </location>
</feature>
<evidence type="ECO:0000256" key="8">
    <source>
        <dbReference type="RuleBase" id="RU361153"/>
    </source>
</evidence>
<dbReference type="PANTHER" id="PTHR35923:SF2">
    <property type="entry name" value="ENDOGLUCANASE"/>
    <property type="match status" value="1"/>
</dbReference>
<evidence type="ECO:0000256" key="3">
    <source>
        <dbReference type="ARBA" id="ARBA00022801"/>
    </source>
</evidence>
<keyword evidence="5" id="KW-0119">Carbohydrate metabolism</keyword>
<evidence type="ECO:0000256" key="2">
    <source>
        <dbReference type="ARBA" id="ARBA00012601"/>
    </source>
</evidence>
<dbReference type="InterPro" id="IPR017853">
    <property type="entry name" value="GH"/>
</dbReference>
<organism evidence="11 12">
    <name type="scientific">Dactylosporangium aurantiacum</name>
    <dbReference type="NCBI Taxonomy" id="35754"/>
    <lineage>
        <taxon>Bacteria</taxon>
        <taxon>Bacillati</taxon>
        <taxon>Actinomycetota</taxon>
        <taxon>Actinomycetes</taxon>
        <taxon>Micromonosporales</taxon>
        <taxon>Micromonosporaceae</taxon>
        <taxon>Dactylosporangium</taxon>
    </lineage>
</organism>
<dbReference type="AlphaFoldDB" id="A0A9Q9MKJ8"/>
<evidence type="ECO:0000256" key="6">
    <source>
        <dbReference type="ARBA" id="ARBA00023295"/>
    </source>
</evidence>
<comment type="catalytic activity">
    <reaction evidence="1">
        <text>Endohydrolysis of (1-&gt;4)-beta-D-glucosidic linkages in cellulose, lichenin and cereal beta-D-glucans.</text>
        <dbReference type="EC" id="3.2.1.4"/>
    </reaction>
</comment>
<dbReference type="EC" id="3.2.1.4" evidence="2"/>
<sequence>MKRSRLVWLSATLALAAAVTAGGVALYHSAEKKADGPHAAGQQLRLPLHTAGNRIVDASGATVTFTGVNWFGLETNTFAPHGLWSRSLDDMLDQMAAQGFNSVRLPFSNELFDATAKPNGVDYKLNPTLEGLTGPQIMDRVVEGITKRGMMVILDRHRPTSQGQSNLWYTDKVSEERWISDWKMLAKRYRDNSLVVGADLHNEPHGEATWGTGGEKTDWRAAAERAGNAILAENPNWLIVVEGIESYDGDGYWWGGNLQGAAKDPVRLSDQSKLVYSAHDYSPKVWSQRWFTDPAFPANMPALWDKQFGYLVKNNVAPVLMGEFGGRSVAETDAQGNKDLEGIWQRHLIAYLKEHGLSYTYWSWNPNSGDTGGILKDDWKTVDQAKMDLLKSYQSAPAAKKP</sequence>
<dbReference type="Proteomes" id="UP001058003">
    <property type="component" value="Chromosome"/>
</dbReference>